<dbReference type="CDD" id="cd06662">
    <property type="entry name" value="SURF1"/>
    <property type="match status" value="1"/>
</dbReference>
<dbReference type="PROSITE" id="PS50895">
    <property type="entry name" value="SURF1"/>
    <property type="match status" value="1"/>
</dbReference>
<keyword evidence="6" id="KW-1003">Cell membrane</keyword>
<dbReference type="PANTHER" id="PTHR23427:SF2">
    <property type="entry name" value="SURFEIT LOCUS PROTEIN 1"/>
    <property type="match status" value="1"/>
</dbReference>
<keyword evidence="3 6" id="KW-0812">Transmembrane</keyword>
<evidence type="ECO:0000256" key="4">
    <source>
        <dbReference type="ARBA" id="ARBA00022989"/>
    </source>
</evidence>
<evidence type="ECO:0000256" key="2">
    <source>
        <dbReference type="ARBA" id="ARBA00007165"/>
    </source>
</evidence>
<keyword evidence="5 6" id="KW-0472">Membrane</keyword>
<dbReference type="RefSeq" id="WP_168922943.1">
    <property type="nucleotide sequence ID" value="NZ_CP051461.1"/>
</dbReference>
<feature type="transmembrane region" description="Helical" evidence="6">
    <location>
        <begin position="219"/>
        <end position="239"/>
    </location>
</feature>
<evidence type="ECO:0000256" key="1">
    <source>
        <dbReference type="ARBA" id="ARBA00004370"/>
    </source>
</evidence>
<dbReference type="Proteomes" id="UP000502041">
    <property type="component" value="Chromosome"/>
</dbReference>
<comment type="subcellular location">
    <subcellularLocation>
        <location evidence="6">Cell membrane</location>
        <topology evidence="6">Multi-pass membrane protein</topology>
    </subcellularLocation>
    <subcellularLocation>
        <location evidence="1">Membrane</location>
    </subcellularLocation>
</comment>
<proteinExistence type="inferred from homology"/>
<comment type="similarity">
    <text evidence="2 6">Belongs to the SURF1 family.</text>
</comment>
<evidence type="ECO:0000256" key="6">
    <source>
        <dbReference type="RuleBase" id="RU363076"/>
    </source>
</evidence>
<evidence type="ECO:0000313" key="8">
    <source>
        <dbReference type="Proteomes" id="UP000502041"/>
    </source>
</evidence>
<evidence type="ECO:0000256" key="3">
    <source>
        <dbReference type="ARBA" id="ARBA00022692"/>
    </source>
</evidence>
<reference evidence="7 8" key="1">
    <citation type="submission" date="2020-04" db="EMBL/GenBank/DDBJ databases">
        <title>Complete genome of a Psychrophilic, Marine, Gas Vacuolate Bacterium Polaromonas vacuolata KCTC 22033T.</title>
        <authorList>
            <person name="Hwang K."/>
            <person name="Kim K.M."/>
        </authorList>
    </citation>
    <scope>NUCLEOTIDE SEQUENCE [LARGE SCALE GENOMIC DNA]</scope>
    <source>
        <strain evidence="7 8">KCTC 22033</strain>
    </source>
</reference>
<organism evidence="7 8">
    <name type="scientific">Polaromonas vacuolata</name>
    <dbReference type="NCBI Taxonomy" id="37448"/>
    <lineage>
        <taxon>Bacteria</taxon>
        <taxon>Pseudomonadati</taxon>
        <taxon>Pseudomonadota</taxon>
        <taxon>Betaproteobacteria</taxon>
        <taxon>Burkholderiales</taxon>
        <taxon>Comamonadaceae</taxon>
        <taxon>Polaromonas</taxon>
    </lineage>
</organism>
<dbReference type="PANTHER" id="PTHR23427">
    <property type="entry name" value="SURFEIT LOCUS PROTEIN"/>
    <property type="match status" value="1"/>
</dbReference>
<evidence type="ECO:0000256" key="5">
    <source>
        <dbReference type="ARBA" id="ARBA00023136"/>
    </source>
</evidence>
<comment type="caution">
    <text evidence="6">Lacks conserved residue(s) required for the propagation of feature annotation.</text>
</comment>
<evidence type="ECO:0000313" key="7">
    <source>
        <dbReference type="EMBL" id="QJC57431.1"/>
    </source>
</evidence>
<keyword evidence="4 6" id="KW-1133">Transmembrane helix</keyword>
<dbReference type="KEGG" id="pvac:HC248_02759"/>
<dbReference type="InterPro" id="IPR002994">
    <property type="entry name" value="Surf1/Shy1"/>
</dbReference>
<sequence>MNDYLPPTTNRFKNPRFWLLTAAAVLVFGTTFSLGQWQLRRAAQKVALQTAVQTQEQLPTLENVGLPSGKDMSGVLHRKVTLEGTWVQGQTLFLDNRPMSEKVGFWVVTPLRLVGRDEVLLVQRGWVPRDFTNRIRLPEIASPTGLVSVTGRIAPPPSKLYEFKGVETGPIRQNVDMSALRLESGLPLLDVALLQTQGKAGDGLLREWAAPNLGVERHYGYAFQWFSLAALVLGLYLWFQLINPLRLNRLQRRLKLQRNDPTNV</sequence>
<gene>
    <name evidence="7" type="ORF">HC248_02759</name>
</gene>
<dbReference type="InterPro" id="IPR045214">
    <property type="entry name" value="Surf1/Surf4"/>
</dbReference>
<dbReference type="GO" id="GO:0005886">
    <property type="term" value="C:plasma membrane"/>
    <property type="evidence" value="ECO:0007669"/>
    <property type="project" value="UniProtKB-SubCell"/>
</dbReference>
<keyword evidence="8" id="KW-1185">Reference proteome</keyword>
<accession>A0A6H2HC23</accession>
<name>A0A6H2HC23_9BURK</name>
<dbReference type="EMBL" id="CP051461">
    <property type="protein sequence ID" value="QJC57431.1"/>
    <property type="molecule type" value="Genomic_DNA"/>
</dbReference>
<dbReference type="Pfam" id="PF02104">
    <property type="entry name" value="SURF1"/>
    <property type="match status" value="1"/>
</dbReference>
<dbReference type="AlphaFoldDB" id="A0A6H2HC23"/>
<protein>
    <recommendedName>
        <fullName evidence="6">SURF1-like protein</fullName>
    </recommendedName>
</protein>